<dbReference type="InterPro" id="IPR014710">
    <property type="entry name" value="RmlC-like_jellyroll"/>
</dbReference>
<gene>
    <name evidence="2" type="ORF">FOB44_00195</name>
</gene>
<dbReference type="InterPro" id="IPR025979">
    <property type="entry name" value="ChrR-like_cupin_dom"/>
</dbReference>
<evidence type="ECO:0000259" key="1">
    <source>
        <dbReference type="Pfam" id="PF12973"/>
    </source>
</evidence>
<dbReference type="EMBL" id="CP050995">
    <property type="protein sequence ID" value="QIY92621.1"/>
    <property type="molecule type" value="Genomic_DNA"/>
</dbReference>
<evidence type="ECO:0000313" key="3">
    <source>
        <dbReference type="Proteomes" id="UP000501570"/>
    </source>
</evidence>
<accession>A0ABX6KWD4</accession>
<proteinExistence type="predicted"/>
<reference evidence="2 3" key="1">
    <citation type="submission" date="2019-09" db="EMBL/GenBank/DDBJ databases">
        <title>FDA dAtabase for Regulatory Grade micrObial Sequences (FDA-ARGOS): Supporting development and validation of Infectious Disease Dx tests.</title>
        <authorList>
            <person name="Sciortino C."/>
            <person name="Tallon L."/>
            <person name="Sadzewicz L."/>
            <person name="Vavikolanu K."/>
            <person name="Mehta A."/>
            <person name="Aluvathingal J."/>
            <person name="Nadendla S."/>
            <person name="Nandy P."/>
            <person name="Geyer C."/>
            <person name="Yan Y."/>
            <person name="Sichtig H."/>
        </authorList>
    </citation>
    <scope>NUCLEOTIDE SEQUENCE [LARGE SCALE GENOMIC DNA]</scope>
    <source>
        <strain evidence="2 3">FDAARGOS_636</strain>
    </source>
</reference>
<sequence length="60" mass="6613">MALNHPAGEELFIMEGDAAIAGARLEKGDYLYTPPDFKHSVKSEHGCIILFVVPEEVEIL</sequence>
<evidence type="ECO:0000313" key="2">
    <source>
        <dbReference type="EMBL" id="QIY92621.1"/>
    </source>
</evidence>
<dbReference type="Gene3D" id="2.60.120.10">
    <property type="entry name" value="Jelly Rolls"/>
    <property type="match status" value="1"/>
</dbReference>
<name>A0ABX6KWD4_CHRGL</name>
<dbReference type="Proteomes" id="UP000501570">
    <property type="component" value="Chromosome"/>
</dbReference>
<dbReference type="SUPFAM" id="SSF51182">
    <property type="entry name" value="RmlC-like cupins"/>
    <property type="match status" value="1"/>
</dbReference>
<dbReference type="InterPro" id="IPR011051">
    <property type="entry name" value="RmlC_Cupin_sf"/>
</dbReference>
<dbReference type="Pfam" id="PF12973">
    <property type="entry name" value="Cupin_7"/>
    <property type="match status" value="1"/>
</dbReference>
<keyword evidence="3" id="KW-1185">Reference proteome</keyword>
<protein>
    <recommendedName>
        <fullName evidence="1">ChrR-like cupin domain-containing protein</fullName>
    </recommendedName>
</protein>
<feature type="domain" description="ChrR-like cupin" evidence="1">
    <location>
        <begin position="4"/>
        <end position="51"/>
    </location>
</feature>
<organism evidence="2 3">
    <name type="scientific">Chryseobacterium gallinarum</name>
    <dbReference type="NCBI Taxonomy" id="1324352"/>
    <lineage>
        <taxon>Bacteria</taxon>
        <taxon>Pseudomonadati</taxon>
        <taxon>Bacteroidota</taxon>
        <taxon>Flavobacteriia</taxon>
        <taxon>Flavobacteriales</taxon>
        <taxon>Weeksellaceae</taxon>
        <taxon>Chryseobacterium group</taxon>
        <taxon>Chryseobacterium</taxon>
    </lineage>
</organism>